<dbReference type="AlphaFoldDB" id="A0A4U5V4G2"/>
<dbReference type="EMBL" id="CM014091">
    <property type="protein sequence ID" value="TKS82727.1"/>
    <property type="molecule type" value="Genomic_DNA"/>
</dbReference>
<dbReference type="STRING" id="240159.A0A4U5V4G2"/>
<accession>A0A4U5V4G2</accession>
<organism evidence="2 3">
    <name type="scientific">Collichthys lucidus</name>
    <name type="common">Big head croaker</name>
    <name type="synonym">Sciaena lucida</name>
    <dbReference type="NCBI Taxonomy" id="240159"/>
    <lineage>
        <taxon>Eukaryota</taxon>
        <taxon>Metazoa</taxon>
        <taxon>Chordata</taxon>
        <taxon>Craniata</taxon>
        <taxon>Vertebrata</taxon>
        <taxon>Euteleostomi</taxon>
        <taxon>Actinopterygii</taxon>
        <taxon>Neopterygii</taxon>
        <taxon>Teleostei</taxon>
        <taxon>Neoteleostei</taxon>
        <taxon>Acanthomorphata</taxon>
        <taxon>Eupercaria</taxon>
        <taxon>Sciaenidae</taxon>
        <taxon>Collichthys</taxon>
    </lineage>
</organism>
<dbReference type="Proteomes" id="UP000298787">
    <property type="component" value="Chromosome 14"/>
</dbReference>
<evidence type="ECO:0000313" key="2">
    <source>
        <dbReference type="EMBL" id="TKS82727.1"/>
    </source>
</evidence>
<keyword evidence="1" id="KW-1133">Transmembrane helix</keyword>
<reference evidence="2 3" key="1">
    <citation type="submission" date="2019-01" db="EMBL/GenBank/DDBJ databases">
        <title>Genome Assembly of Collichthys lucidus.</title>
        <authorList>
            <person name="Cai M."/>
            <person name="Xiao S."/>
        </authorList>
    </citation>
    <scope>NUCLEOTIDE SEQUENCE [LARGE SCALE GENOMIC DNA]</scope>
    <source>
        <strain evidence="2">JT15FE1705JMU</strain>
        <tissue evidence="2">Muscle</tissue>
    </source>
</reference>
<evidence type="ECO:0000256" key="1">
    <source>
        <dbReference type="SAM" id="Phobius"/>
    </source>
</evidence>
<protein>
    <submittedName>
        <fullName evidence="2">CREB-regulated transcription coactivator 3</fullName>
    </submittedName>
</protein>
<sequence>MLVEGRVSSSALLSPGREAAALQVSPADVPALEIKLGALVVLLSVTLLFGFAPLCIVRGAGSCCVDPGNFRFAAPAARFDQLLCWRSFLGHVSAGPAAGLPAGMNEAFRSAGITLQAQKLRLARSQGPYYSGSLPNVNQIGRNPQDFQVTDATTMI</sequence>
<keyword evidence="1" id="KW-0812">Transmembrane</keyword>
<gene>
    <name evidence="2" type="ORF">D9C73_016836</name>
</gene>
<proteinExistence type="predicted"/>
<keyword evidence="1" id="KW-0472">Membrane</keyword>
<name>A0A4U5V4G2_COLLU</name>
<feature type="transmembrane region" description="Helical" evidence="1">
    <location>
        <begin position="36"/>
        <end position="57"/>
    </location>
</feature>
<evidence type="ECO:0000313" key="3">
    <source>
        <dbReference type="Proteomes" id="UP000298787"/>
    </source>
</evidence>
<keyword evidence="3" id="KW-1185">Reference proteome</keyword>